<evidence type="ECO:0000313" key="4">
    <source>
        <dbReference type="Proteomes" id="UP001286456"/>
    </source>
</evidence>
<evidence type="ECO:0000256" key="1">
    <source>
        <dbReference type="SAM" id="MobiDB-lite"/>
    </source>
</evidence>
<keyword evidence="2" id="KW-0472">Membrane</keyword>
<feature type="region of interest" description="Disordered" evidence="1">
    <location>
        <begin position="22"/>
        <end position="52"/>
    </location>
</feature>
<proteinExistence type="predicted"/>
<keyword evidence="2" id="KW-1133">Transmembrane helix</keyword>
<protein>
    <submittedName>
        <fullName evidence="3">Uncharacterized protein</fullName>
    </submittedName>
</protein>
<reference evidence="3" key="1">
    <citation type="journal article" date="2023" name="Mol. Phylogenet. Evol.">
        <title>Genome-scale phylogeny and comparative genomics of the fungal order Sordariales.</title>
        <authorList>
            <person name="Hensen N."/>
            <person name="Bonometti L."/>
            <person name="Westerberg I."/>
            <person name="Brannstrom I.O."/>
            <person name="Guillou S."/>
            <person name="Cros-Aarteil S."/>
            <person name="Calhoun S."/>
            <person name="Haridas S."/>
            <person name="Kuo A."/>
            <person name="Mondo S."/>
            <person name="Pangilinan J."/>
            <person name="Riley R."/>
            <person name="LaButti K."/>
            <person name="Andreopoulos B."/>
            <person name="Lipzen A."/>
            <person name="Chen C."/>
            <person name="Yan M."/>
            <person name="Daum C."/>
            <person name="Ng V."/>
            <person name="Clum A."/>
            <person name="Steindorff A."/>
            <person name="Ohm R.A."/>
            <person name="Martin F."/>
            <person name="Silar P."/>
            <person name="Natvig D.O."/>
            <person name="Lalanne C."/>
            <person name="Gautier V."/>
            <person name="Ament-Velasquez S.L."/>
            <person name="Kruys A."/>
            <person name="Hutchinson M.I."/>
            <person name="Powell A.J."/>
            <person name="Barry K."/>
            <person name="Miller A.N."/>
            <person name="Grigoriev I.V."/>
            <person name="Debuchy R."/>
            <person name="Gladieux P."/>
            <person name="Hiltunen Thoren M."/>
            <person name="Johannesson H."/>
        </authorList>
    </citation>
    <scope>NUCLEOTIDE SEQUENCE</scope>
    <source>
        <strain evidence="3">SMH4131-1</strain>
    </source>
</reference>
<accession>A0AAE0MC96</accession>
<organism evidence="3 4">
    <name type="scientific">Cercophora scortea</name>
    <dbReference type="NCBI Taxonomy" id="314031"/>
    <lineage>
        <taxon>Eukaryota</taxon>
        <taxon>Fungi</taxon>
        <taxon>Dikarya</taxon>
        <taxon>Ascomycota</taxon>
        <taxon>Pezizomycotina</taxon>
        <taxon>Sordariomycetes</taxon>
        <taxon>Sordariomycetidae</taxon>
        <taxon>Sordariales</taxon>
        <taxon>Lasiosphaeriaceae</taxon>
        <taxon>Cercophora</taxon>
    </lineage>
</organism>
<gene>
    <name evidence="3" type="ORF">B0T19DRAFT_155773</name>
</gene>
<sequence>MSTDCCCCDCCFVDRTQTPLERPKGRARARASGPEIKRPGQGRARRKHPTDPAHATYLTLPSPLLYPVIAVWLLVAAAGHGRMPSAASSQSTACRLNYLCLLLSRPPPWALAFPQLPEFGRSCWQSTDRPCAFSLQSISRVWWAMAKAVCQGPRPWSPGRASAGRRQNGHRHRSRRSWGVPSMALASWWETGTGNRQEDSLRCSPMLARPVDDGRPPCIGSIHQTPVRAWRVP</sequence>
<dbReference type="AlphaFoldDB" id="A0AAE0MC96"/>
<name>A0AAE0MC96_9PEZI</name>
<keyword evidence="2" id="KW-0812">Transmembrane</keyword>
<evidence type="ECO:0000313" key="3">
    <source>
        <dbReference type="EMBL" id="KAK3327182.1"/>
    </source>
</evidence>
<evidence type="ECO:0000256" key="2">
    <source>
        <dbReference type="SAM" id="Phobius"/>
    </source>
</evidence>
<dbReference type="Proteomes" id="UP001286456">
    <property type="component" value="Unassembled WGS sequence"/>
</dbReference>
<reference evidence="3" key="2">
    <citation type="submission" date="2023-06" db="EMBL/GenBank/DDBJ databases">
        <authorList>
            <consortium name="Lawrence Berkeley National Laboratory"/>
            <person name="Haridas S."/>
            <person name="Hensen N."/>
            <person name="Bonometti L."/>
            <person name="Westerberg I."/>
            <person name="Brannstrom I.O."/>
            <person name="Guillou S."/>
            <person name="Cros-Aarteil S."/>
            <person name="Calhoun S."/>
            <person name="Kuo A."/>
            <person name="Mondo S."/>
            <person name="Pangilinan J."/>
            <person name="Riley R."/>
            <person name="Labutti K."/>
            <person name="Andreopoulos B."/>
            <person name="Lipzen A."/>
            <person name="Chen C."/>
            <person name="Yanf M."/>
            <person name="Daum C."/>
            <person name="Ng V."/>
            <person name="Clum A."/>
            <person name="Steindorff A."/>
            <person name="Ohm R."/>
            <person name="Martin F."/>
            <person name="Silar P."/>
            <person name="Natvig D."/>
            <person name="Lalanne C."/>
            <person name="Gautier V."/>
            <person name="Ament-Velasquez S.L."/>
            <person name="Kruys A."/>
            <person name="Hutchinson M.I."/>
            <person name="Powell A.J."/>
            <person name="Barry K."/>
            <person name="Miller A.N."/>
            <person name="Grigoriev I.V."/>
            <person name="Debuchy R."/>
            <person name="Gladieux P."/>
            <person name="Thoren M.H."/>
            <person name="Johannesson H."/>
        </authorList>
    </citation>
    <scope>NUCLEOTIDE SEQUENCE</scope>
    <source>
        <strain evidence="3">SMH4131-1</strain>
    </source>
</reference>
<dbReference type="EMBL" id="JAUEPO010000003">
    <property type="protein sequence ID" value="KAK3327182.1"/>
    <property type="molecule type" value="Genomic_DNA"/>
</dbReference>
<comment type="caution">
    <text evidence="3">The sequence shown here is derived from an EMBL/GenBank/DDBJ whole genome shotgun (WGS) entry which is preliminary data.</text>
</comment>
<feature type="transmembrane region" description="Helical" evidence="2">
    <location>
        <begin position="64"/>
        <end position="81"/>
    </location>
</feature>
<feature type="region of interest" description="Disordered" evidence="1">
    <location>
        <begin position="155"/>
        <end position="178"/>
    </location>
</feature>
<keyword evidence="4" id="KW-1185">Reference proteome</keyword>
<feature type="compositionally biased region" description="Basic residues" evidence="1">
    <location>
        <begin position="167"/>
        <end position="176"/>
    </location>
</feature>